<dbReference type="RefSeq" id="WP_059265588.1">
    <property type="nucleotide sequence ID" value="NZ_JBIRUT010000008.1"/>
</dbReference>
<dbReference type="EMBL" id="JBIRWM010000043">
    <property type="protein sequence ID" value="MFI2162699.1"/>
    <property type="molecule type" value="Genomic_DNA"/>
</dbReference>
<gene>
    <name evidence="2" type="ORF">ACH49L_45000</name>
</gene>
<feature type="compositionally biased region" description="Basic and acidic residues" evidence="1">
    <location>
        <begin position="1"/>
        <end position="25"/>
    </location>
</feature>
<name>A0ABW7VMW3_STROI</name>
<sequence>MAGDKVTDRSKDRAANQRGDNDRHSASAGSWNINARLIVDSWAFTRGLFGQFHVPEPLKDVMKGDECLVVEQLPFLLQSGVLLGRSLRELLVALVQALTSL</sequence>
<organism evidence="2 3">
    <name type="scientific">Streptomyces olivaceoviridis</name>
    <name type="common">Streptomyces corchorusii</name>
    <dbReference type="NCBI Taxonomy" id="1921"/>
    <lineage>
        <taxon>Bacteria</taxon>
        <taxon>Bacillati</taxon>
        <taxon>Actinomycetota</taxon>
        <taxon>Actinomycetes</taxon>
        <taxon>Kitasatosporales</taxon>
        <taxon>Streptomycetaceae</taxon>
        <taxon>Streptomyces</taxon>
    </lineage>
</organism>
<reference evidence="2 3" key="1">
    <citation type="submission" date="2024-10" db="EMBL/GenBank/DDBJ databases">
        <title>The Natural Products Discovery Center: Release of the First 8490 Sequenced Strains for Exploring Actinobacteria Biosynthetic Diversity.</title>
        <authorList>
            <person name="Kalkreuter E."/>
            <person name="Kautsar S.A."/>
            <person name="Yang D."/>
            <person name="Bader C.D."/>
            <person name="Teijaro C.N."/>
            <person name="Fluegel L."/>
            <person name="Davis C.M."/>
            <person name="Simpson J.R."/>
            <person name="Lauterbach L."/>
            <person name="Steele A.D."/>
            <person name="Gui C."/>
            <person name="Meng S."/>
            <person name="Li G."/>
            <person name="Viehrig K."/>
            <person name="Ye F."/>
            <person name="Su P."/>
            <person name="Kiefer A.F."/>
            <person name="Nichols A."/>
            <person name="Cepeda A.J."/>
            <person name="Yan W."/>
            <person name="Fan B."/>
            <person name="Jiang Y."/>
            <person name="Adhikari A."/>
            <person name="Zheng C.-J."/>
            <person name="Schuster L."/>
            <person name="Cowan T.M."/>
            <person name="Smanski M.J."/>
            <person name="Chevrette M.G."/>
            <person name="De Carvalho L.P.S."/>
            <person name="Shen B."/>
        </authorList>
    </citation>
    <scope>NUCLEOTIDE SEQUENCE [LARGE SCALE GENOMIC DNA]</scope>
    <source>
        <strain evidence="2 3">NPDC020295</strain>
    </source>
</reference>
<protein>
    <submittedName>
        <fullName evidence="2">Uncharacterized protein</fullName>
    </submittedName>
</protein>
<comment type="caution">
    <text evidence="2">The sequence shown here is derived from an EMBL/GenBank/DDBJ whole genome shotgun (WGS) entry which is preliminary data.</text>
</comment>
<feature type="region of interest" description="Disordered" evidence="1">
    <location>
        <begin position="1"/>
        <end position="27"/>
    </location>
</feature>
<accession>A0ABW7VMW3</accession>
<evidence type="ECO:0000313" key="2">
    <source>
        <dbReference type="EMBL" id="MFI2162699.1"/>
    </source>
</evidence>
<proteinExistence type="predicted"/>
<evidence type="ECO:0000256" key="1">
    <source>
        <dbReference type="SAM" id="MobiDB-lite"/>
    </source>
</evidence>
<evidence type="ECO:0000313" key="3">
    <source>
        <dbReference type="Proteomes" id="UP001611397"/>
    </source>
</evidence>
<dbReference type="Proteomes" id="UP001611397">
    <property type="component" value="Unassembled WGS sequence"/>
</dbReference>
<keyword evidence="3" id="KW-1185">Reference proteome</keyword>